<evidence type="ECO:0000313" key="2">
    <source>
        <dbReference type="EMBL" id="MBY70649.1"/>
    </source>
</evidence>
<accession>A0A2S2PZ04</accession>
<protein>
    <submittedName>
        <fullName evidence="4">Uncharacterized protein LOC112689100</fullName>
    </submittedName>
</protein>
<dbReference type="OrthoDB" id="6599643at2759"/>
<reference evidence="4" key="2">
    <citation type="submission" date="2025-04" db="UniProtKB">
        <authorList>
            <consortium name="RefSeq"/>
        </authorList>
    </citation>
    <scope>IDENTIFICATION</scope>
    <source>
        <tissue evidence="4">Whole body</tissue>
    </source>
</reference>
<dbReference type="GeneID" id="112689100"/>
<dbReference type="AlphaFoldDB" id="A0A2S2PZ04"/>
<keyword evidence="3" id="KW-1185">Reference proteome</keyword>
<dbReference type="Proteomes" id="UP000694846">
    <property type="component" value="Unplaced"/>
</dbReference>
<dbReference type="EMBL" id="GGMS01001446">
    <property type="protein sequence ID" value="MBY70649.1"/>
    <property type="molecule type" value="Transcribed_RNA"/>
</dbReference>
<name>A0A2S2PZ04_9HEMI</name>
<proteinExistence type="predicted"/>
<evidence type="ECO:0000256" key="1">
    <source>
        <dbReference type="SAM" id="SignalP"/>
    </source>
</evidence>
<evidence type="ECO:0000313" key="4">
    <source>
        <dbReference type="RefSeq" id="XP_025418405.1"/>
    </source>
</evidence>
<dbReference type="RefSeq" id="XP_025418405.1">
    <property type="nucleotide sequence ID" value="XM_025562620.1"/>
</dbReference>
<feature type="chain" id="PRO_5044578967" evidence="1">
    <location>
        <begin position="21"/>
        <end position="205"/>
    </location>
</feature>
<reference evidence="2" key="1">
    <citation type="submission" date="2018-04" db="EMBL/GenBank/DDBJ databases">
        <title>Transcriptome assembly of Sipha flava.</title>
        <authorList>
            <person name="Scully E.D."/>
            <person name="Geib S.M."/>
            <person name="Palmer N.A."/>
            <person name="Koch K."/>
            <person name="Bradshaw J."/>
            <person name="Heng-Moss T."/>
            <person name="Sarath G."/>
        </authorList>
    </citation>
    <scope>NUCLEOTIDE SEQUENCE</scope>
</reference>
<gene>
    <name evidence="4" type="primary">LOC112689100</name>
    <name evidence="2" type="ORF">g.186273</name>
</gene>
<feature type="signal peptide" evidence="1">
    <location>
        <begin position="1"/>
        <end position="20"/>
    </location>
</feature>
<evidence type="ECO:0000313" key="3">
    <source>
        <dbReference type="Proteomes" id="UP000694846"/>
    </source>
</evidence>
<sequence>MNQLLVFVVALSFVFTIAVAQSEEDSNNASLENSVDSDIDSTVDTGSNTANADIETAAETANSFIEKATEPEEQLNKAVQNMMTYFTDSNKDMSDILEDIKNISENNSDSIRNNLVDNLMSYAENTEKMMQYFHMVMGMRARFQDSILKQLNSLPISSEDAEKLGNHLREQMKLRADKIPNMQNMMAYPQQVSKFIPRKFRFISN</sequence>
<keyword evidence="1" id="KW-0732">Signal</keyword>
<organism evidence="2">
    <name type="scientific">Sipha flava</name>
    <name type="common">yellow sugarcane aphid</name>
    <dbReference type="NCBI Taxonomy" id="143950"/>
    <lineage>
        <taxon>Eukaryota</taxon>
        <taxon>Metazoa</taxon>
        <taxon>Ecdysozoa</taxon>
        <taxon>Arthropoda</taxon>
        <taxon>Hexapoda</taxon>
        <taxon>Insecta</taxon>
        <taxon>Pterygota</taxon>
        <taxon>Neoptera</taxon>
        <taxon>Paraneoptera</taxon>
        <taxon>Hemiptera</taxon>
        <taxon>Sternorrhyncha</taxon>
        <taxon>Aphidomorpha</taxon>
        <taxon>Aphidoidea</taxon>
        <taxon>Aphididae</taxon>
        <taxon>Sipha</taxon>
    </lineage>
</organism>